<organism evidence="1">
    <name type="scientific">marine sediment metagenome</name>
    <dbReference type="NCBI Taxonomy" id="412755"/>
    <lineage>
        <taxon>unclassified sequences</taxon>
        <taxon>metagenomes</taxon>
        <taxon>ecological metagenomes</taxon>
    </lineage>
</organism>
<sequence>MSLQNVEISQLRTYKGESWLNIEAEESGRLEVHGQCHRSPTFLLYRQTQWLLLTFDSEAWAEEHLPSRVMMYDDIYRLTTLGPIPCNIQGKLLHDSEVSKCRACKLDEEAEHETD</sequence>
<gene>
    <name evidence="1" type="ORF">LCGC14_2863780</name>
</gene>
<reference evidence="1" key="1">
    <citation type="journal article" date="2015" name="Nature">
        <title>Complex archaea that bridge the gap between prokaryotes and eukaryotes.</title>
        <authorList>
            <person name="Spang A."/>
            <person name="Saw J.H."/>
            <person name="Jorgensen S.L."/>
            <person name="Zaremba-Niedzwiedzka K."/>
            <person name="Martijn J."/>
            <person name="Lind A.E."/>
            <person name="van Eijk R."/>
            <person name="Schleper C."/>
            <person name="Guy L."/>
            <person name="Ettema T.J."/>
        </authorList>
    </citation>
    <scope>NUCLEOTIDE SEQUENCE</scope>
</reference>
<dbReference type="AlphaFoldDB" id="A0A0F8Y4U7"/>
<name>A0A0F8Y4U7_9ZZZZ</name>
<proteinExistence type="predicted"/>
<evidence type="ECO:0000313" key="1">
    <source>
        <dbReference type="EMBL" id="KKK76422.1"/>
    </source>
</evidence>
<dbReference type="EMBL" id="LAZR01055411">
    <property type="protein sequence ID" value="KKK76422.1"/>
    <property type="molecule type" value="Genomic_DNA"/>
</dbReference>
<comment type="caution">
    <text evidence="1">The sequence shown here is derived from an EMBL/GenBank/DDBJ whole genome shotgun (WGS) entry which is preliminary data.</text>
</comment>
<accession>A0A0F8Y4U7</accession>
<protein>
    <submittedName>
        <fullName evidence="1">Uncharacterized protein</fullName>
    </submittedName>
</protein>